<evidence type="ECO:0000259" key="3">
    <source>
        <dbReference type="PROSITE" id="PS50158"/>
    </source>
</evidence>
<accession>A0A0B0NVL9</accession>
<organism evidence="4 5">
    <name type="scientific">Gossypium arboreum</name>
    <name type="common">Tree cotton</name>
    <name type="synonym">Gossypium nanking</name>
    <dbReference type="NCBI Taxonomy" id="29729"/>
    <lineage>
        <taxon>Eukaryota</taxon>
        <taxon>Viridiplantae</taxon>
        <taxon>Streptophyta</taxon>
        <taxon>Embryophyta</taxon>
        <taxon>Tracheophyta</taxon>
        <taxon>Spermatophyta</taxon>
        <taxon>Magnoliopsida</taxon>
        <taxon>eudicotyledons</taxon>
        <taxon>Gunneridae</taxon>
        <taxon>Pentapetalae</taxon>
        <taxon>rosids</taxon>
        <taxon>malvids</taxon>
        <taxon>Malvales</taxon>
        <taxon>Malvaceae</taxon>
        <taxon>Malvoideae</taxon>
        <taxon>Gossypium</taxon>
    </lineage>
</organism>
<evidence type="ECO:0000313" key="5">
    <source>
        <dbReference type="Proteomes" id="UP000032142"/>
    </source>
</evidence>
<keyword evidence="5" id="KW-1185">Reference proteome</keyword>
<dbReference type="PROSITE" id="PS50158">
    <property type="entry name" value="ZF_CCHC"/>
    <property type="match status" value="1"/>
</dbReference>
<dbReference type="InterPro" id="IPR001878">
    <property type="entry name" value="Znf_CCHC"/>
</dbReference>
<dbReference type="InterPro" id="IPR005162">
    <property type="entry name" value="Retrotrans_gag_dom"/>
</dbReference>
<feature type="region of interest" description="Disordered" evidence="2">
    <location>
        <begin position="172"/>
        <end position="211"/>
    </location>
</feature>
<evidence type="ECO:0000256" key="2">
    <source>
        <dbReference type="SAM" id="MobiDB-lite"/>
    </source>
</evidence>
<sequence length="235" mass="27139">MKCVVSLLRDSAYQWWNTLASVVPRERINWEFFLEEFSKKYISQRFIDQKIKEFLELKQGRITVTEYEREFVRLSKYARECVQLKPSCAKDLNMAGFSNRNHRKQYSGHKAQTTLIASVGNARPNRPECQHCGRRHPSECWMNSRACFKCGSHDHFFKDCLEMVENEKFQSARLGNATSRRRPEKNPGNRVSSKSAPRDPAGRPEGRGLTPFALAKRLHPLIVYKLAQGSKDVGA</sequence>
<feature type="domain" description="CCHC-type" evidence="3">
    <location>
        <begin position="147"/>
        <end position="160"/>
    </location>
</feature>
<protein>
    <submittedName>
        <fullName evidence="4">Gag-Pol polyprotein</fullName>
    </submittedName>
</protein>
<name>A0A0B0NVL9_GOSAR</name>
<dbReference type="PANTHER" id="PTHR34482:SF36">
    <property type="entry name" value="RETROTRANSPOSON GAG DOMAIN-CONTAINING PROTEIN"/>
    <property type="match status" value="1"/>
</dbReference>
<dbReference type="Pfam" id="PF03732">
    <property type="entry name" value="Retrotrans_gag"/>
    <property type="match status" value="1"/>
</dbReference>
<dbReference type="GO" id="GO:0003676">
    <property type="term" value="F:nucleic acid binding"/>
    <property type="evidence" value="ECO:0007669"/>
    <property type="project" value="InterPro"/>
</dbReference>
<dbReference type="Proteomes" id="UP000032142">
    <property type="component" value="Unassembled WGS sequence"/>
</dbReference>
<dbReference type="GO" id="GO:0008270">
    <property type="term" value="F:zinc ion binding"/>
    <property type="evidence" value="ECO:0007669"/>
    <property type="project" value="UniProtKB-KW"/>
</dbReference>
<feature type="compositionally biased region" description="Basic and acidic residues" evidence="2">
    <location>
        <begin position="196"/>
        <end position="206"/>
    </location>
</feature>
<evidence type="ECO:0000313" key="4">
    <source>
        <dbReference type="EMBL" id="KHG15146.1"/>
    </source>
</evidence>
<keyword evidence="1" id="KW-0862">Zinc</keyword>
<gene>
    <name evidence="4" type="ORF">F383_05300</name>
</gene>
<dbReference type="PANTHER" id="PTHR34482">
    <property type="entry name" value="DNA DAMAGE-INDUCIBLE PROTEIN 1-LIKE"/>
    <property type="match status" value="1"/>
</dbReference>
<proteinExistence type="predicted"/>
<reference evidence="5" key="1">
    <citation type="submission" date="2014-09" db="EMBL/GenBank/DDBJ databases">
        <authorList>
            <person name="Mudge J."/>
            <person name="Ramaraj T."/>
            <person name="Lindquist I.E."/>
            <person name="Bharti A.K."/>
            <person name="Sundararajan A."/>
            <person name="Cameron C.T."/>
            <person name="Woodward J.E."/>
            <person name="May G.D."/>
            <person name="Brubaker C."/>
            <person name="Broadhvest J."/>
            <person name="Wilkins T.A."/>
        </authorList>
    </citation>
    <scope>NUCLEOTIDE SEQUENCE</scope>
    <source>
        <strain evidence="5">cv. AKA8401</strain>
    </source>
</reference>
<keyword evidence="1" id="KW-0863">Zinc-finger</keyword>
<dbReference type="EMBL" id="KN403066">
    <property type="protein sequence ID" value="KHG15146.1"/>
    <property type="molecule type" value="Genomic_DNA"/>
</dbReference>
<evidence type="ECO:0000256" key="1">
    <source>
        <dbReference type="PROSITE-ProRule" id="PRU00047"/>
    </source>
</evidence>
<dbReference type="AlphaFoldDB" id="A0A0B0NVL9"/>
<keyword evidence="1" id="KW-0479">Metal-binding</keyword>